<dbReference type="PROSITE" id="PS51257">
    <property type="entry name" value="PROKAR_LIPOPROTEIN"/>
    <property type="match status" value="1"/>
</dbReference>
<evidence type="ECO:0000313" key="3">
    <source>
        <dbReference type="Proteomes" id="UP000806522"/>
    </source>
</evidence>
<feature type="signal peptide" evidence="1">
    <location>
        <begin position="1"/>
        <end position="26"/>
    </location>
</feature>
<dbReference type="EMBL" id="SUYC01000002">
    <property type="protein sequence ID" value="MBE6269809.1"/>
    <property type="molecule type" value="Genomic_DNA"/>
</dbReference>
<reference evidence="2" key="1">
    <citation type="submission" date="2019-04" db="EMBL/GenBank/DDBJ databases">
        <title>Evolution of Biomass-Degrading Anaerobic Consortia Revealed by Metagenomics.</title>
        <authorList>
            <person name="Peng X."/>
        </authorList>
    </citation>
    <scope>NUCLEOTIDE SEQUENCE</scope>
    <source>
        <strain evidence="2">SIG140</strain>
    </source>
</reference>
<organism evidence="2 3">
    <name type="scientific">Xylanibacter ruminicola</name>
    <name type="common">Prevotella ruminicola</name>
    <dbReference type="NCBI Taxonomy" id="839"/>
    <lineage>
        <taxon>Bacteria</taxon>
        <taxon>Pseudomonadati</taxon>
        <taxon>Bacteroidota</taxon>
        <taxon>Bacteroidia</taxon>
        <taxon>Bacteroidales</taxon>
        <taxon>Prevotellaceae</taxon>
        <taxon>Xylanibacter</taxon>
    </lineage>
</organism>
<dbReference type="InterPro" id="IPR008964">
    <property type="entry name" value="Invasin/intimin_cell_adhesion"/>
</dbReference>
<evidence type="ECO:0008006" key="4">
    <source>
        <dbReference type="Google" id="ProtNLM"/>
    </source>
</evidence>
<evidence type="ECO:0000256" key="1">
    <source>
        <dbReference type="SAM" id="SignalP"/>
    </source>
</evidence>
<dbReference type="AlphaFoldDB" id="A0A9D5S777"/>
<proteinExistence type="predicted"/>
<accession>A0A9D5S777</accession>
<feature type="chain" id="PRO_5039235915" description="BIG2 domain-containing protein" evidence="1">
    <location>
        <begin position="27"/>
        <end position="449"/>
    </location>
</feature>
<dbReference type="Proteomes" id="UP000806522">
    <property type="component" value="Unassembled WGS sequence"/>
</dbReference>
<comment type="caution">
    <text evidence="2">The sequence shown here is derived from an EMBL/GenBank/DDBJ whole genome shotgun (WGS) entry which is preliminary data.</text>
</comment>
<keyword evidence="1" id="KW-0732">Signal</keyword>
<name>A0A9D5S777_XYLRU</name>
<gene>
    <name evidence="2" type="ORF">E7101_02525</name>
</gene>
<dbReference type="SUPFAM" id="SSF49373">
    <property type="entry name" value="Invasin/intimin cell-adhesion fragments"/>
    <property type="match status" value="1"/>
</dbReference>
<sequence length="449" mass="51766">MKKEMINKLPLFLLVLLGCLSFISCEDDNDGPQYSITGEWFLDESDGNQTKRTIKEFTSDGQYHGSQYIVGAETNIREIADGIYTYKNNTINAVFSTPYDARHYSESYKVISADKYSLSIRVENTGNSGVMHRVVDTYDIKLGEKRNCIVNDPAFNAVAYMSYDENIAFVDADGVVCGMKRGTTYVKIVSSEGEAIIRIKVSDAGNLMEDYVKYIYAPIDQVYKDFGNNYLQYQLNSGLTVVQYNLMDDALKEVTFNYLIEEHVYNVLGSFRHSVDLNAIIASFDQKYEKRPSTADHIHYYYAYNEEHLIRLMIDAKTYTFMFEVTPSAIEEYDGMVTLRADTFAKWFGFDLKDSYGLFTSIIDNDVYKGIIMEYDEDTMEILKIQLVCRAGVEESDLRDWFEEHYYIHDLTSLTIYCTHPVFPRSEYYVMISTNPKTGNVNVVYQKNY</sequence>
<protein>
    <recommendedName>
        <fullName evidence="4">BIG2 domain-containing protein</fullName>
    </recommendedName>
</protein>
<evidence type="ECO:0000313" key="2">
    <source>
        <dbReference type="EMBL" id="MBE6269809.1"/>
    </source>
</evidence>
<dbReference type="Gene3D" id="2.60.40.1080">
    <property type="match status" value="1"/>
</dbReference>